<feature type="region of interest" description="Disordered" evidence="6">
    <location>
        <begin position="703"/>
        <end position="725"/>
    </location>
</feature>
<dbReference type="InParanoid" id="E1ZC71"/>
<dbReference type="InterPro" id="IPR012677">
    <property type="entry name" value="Nucleotide-bd_a/b_plait_sf"/>
</dbReference>
<dbReference type="PROSITE" id="PS50271">
    <property type="entry name" value="ZF_UBP"/>
    <property type="match status" value="1"/>
</dbReference>
<evidence type="ECO:0000256" key="1">
    <source>
        <dbReference type="ARBA" id="ARBA00022723"/>
    </source>
</evidence>
<accession>E1ZC71</accession>
<dbReference type="RefSeq" id="XP_005848862.1">
    <property type="nucleotide sequence ID" value="XM_005848800.1"/>
</dbReference>
<dbReference type="GO" id="GO:0007265">
    <property type="term" value="P:Ras protein signal transduction"/>
    <property type="evidence" value="ECO:0007669"/>
    <property type="project" value="TreeGrafter"/>
</dbReference>
<evidence type="ECO:0000256" key="7">
    <source>
        <dbReference type="SAM" id="Phobius"/>
    </source>
</evidence>
<feature type="coiled-coil region" evidence="5">
    <location>
        <begin position="507"/>
        <end position="555"/>
    </location>
</feature>
<evidence type="ECO:0008006" key="12">
    <source>
        <dbReference type="Google" id="ProtNLM"/>
    </source>
</evidence>
<feature type="domain" description="RING-type" evidence="8">
    <location>
        <begin position="286"/>
        <end position="326"/>
    </location>
</feature>
<dbReference type="GO" id="GO:0061630">
    <property type="term" value="F:ubiquitin protein ligase activity"/>
    <property type="evidence" value="ECO:0007669"/>
    <property type="project" value="TreeGrafter"/>
</dbReference>
<dbReference type="GO" id="GO:0008270">
    <property type="term" value="F:zinc ion binding"/>
    <property type="evidence" value="ECO:0007669"/>
    <property type="project" value="UniProtKB-KW"/>
</dbReference>
<dbReference type="CDD" id="cd16457">
    <property type="entry name" value="RING-H2_BRAP2"/>
    <property type="match status" value="1"/>
</dbReference>
<evidence type="ECO:0000313" key="11">
    <source>
        <dbReference type="Proteomes" id="UP000008141"/>
    </source>
</evidence>
<organism evidence="11">
    <name type="scientific">Chlorella variabilis</name>
    <name type="common">Green alga</name>
    <dbReference type="NCBI Taxonomy" id="554065"/>
    <lineage>
        <taxon>Eukaryota</taxon>
        <taxon>Viridiplantae</taxon>
        <taxon>Chlorophyta</taxon>
        <taxon>core chlorophytes</taxon>
        <taxon>Trebouxiophyceae</taxon>
        <taxon>Chlorellales</taxon>
        <taxon>Chlorellaceae</taxon>
        <taxon>Chlorella clade</taxon>
        <taxon>Chlorella</taxon>
    </lineage>
</organism>
<proteinExistence type="predicted"/>
<protein>
    <recommendedName>
        <fullName evidence="12">BRCA1-associated protein</fullName>
    </recommendedName>
</protein>
<keyword evidence="2 4" id="KW-0863">Zinc-finger</keyword>
<dbReference type="SMART" id="SM00184">
    <property type="entry name" value="RING"/>
    <property type="match status" value="1"/>
</dbReference>
<dbReference type="InterPro" id="IPR013083">
    <property type="entry name" value="Znf_RING/FYVE/PHD"/>
</dbReference>
<dbReference type="Pfam" id="PF02148">
    <property type="entry name" value="zf-UBP"/>
    <property type="match status" value="1"/>
</dbReference>
<sequence length="725" mass="76733">MYTIRVKAAPRQAASYAAVAAGSAADGGGASGSGQPSPSATPPPAGALAAAEAEEVDHVNFSAGNPRVEHMVGRVSLFRHLPPPGASAAAGTPVAGQHPAAQQQQQQQQQQQTASVLRSEIEPAASSDLASPTAARQHPDLPPGRNAHLCILALPADMGFAELCTFMGAYFQHVREVRLVRREGRGSVCLVLLRFGAQQAADDFYRDYNGRAFCMLEPEILCRLVYVKEVECQQAAEAGGEAPAASAVSAATGLAQQQQQQQQQQGGGGSSGGLRAPPGTTELPTCPVCLERLDEHISGIVTTVCNHRFHNECLRQWGDTSCPVCRYCQHSNATTSHCAVCSTSADLWICLICGHVGCGRYRGSHAAGHWQASGHGYALELETQRVWDYVNDSYVHRLIQSKTDGKLVEVPSPAQHNQAGCSGRPASRGPAAASECGSEQCYGDPEMEEAMVLSKLDALATEYNHLLVTQLESQRQYFEGLLVRRAAEAEAEAAAAGAAAAAAKDVAAAARAAAAEADRRRRQAESKLADASGRLQRAEEERQFLRQLSDSLLANQKDFQARPGASLMPRCRCCRCWRRWCCLALQALAPVAWCLALALARLARLVLLAAAGLGLALMTGSSLWAASYCVARLKAAEEKLAQTAAEKDAAVRELQEQVCGAEGVPVGQVVRDLMVFLEARQTIEAAGAGGELDGGTLLPVPEAATQAAASQRRGPGADGRRGKKR</sequence>
<keyword evidence="7" id="KW-1133">Transmembrane helix</keyword>
<keyword evidence="3" id="KW-0862">Zinc</keyword>
<evidence type="ECO:0000256" key="5">
    <source>
        <dbReference type="SAM" id="Coils"/>
    </source>
</evidence>
<feature type="region of interest" description="Disordered" evidence="6">
    <location>
        <begin position="82"/>
        <end position="118"/>
    </location>
</feature>
<evidence type="ECO:0000259" key="9">
    <source>
        <dbReference type="PROSITE" id="PS50271"/>
    </source>
</evidence>
<dbReference type="STRING" id="554065.E1ZC71"/>
<feature type="domain" description="UBP-type" evidence="9">
    <location>
        <begin position="320"/>
        <end position="414"/>
    </location>
</feature>
<dbReference type="GO" id="GO:0005737">
    <property type="term" value="C:cytoplasm"/>
    <property type="evidence" value="ECO:0007669"/>
    <property type="project" value="TreeGrafter"/>
</dbReference>
<evidence type="ECO:0000313" key="10">
    <source>
        <dbReference type="EMBL" id="EFN56760.1"/>
    </source>
</evidence>
<feature type="region of interest" description="Disordered" evidence="6">
    <location>
        <begin position="20"/>
        <end position="47"/>
    </location>
</feature>
<name>E1ZC71_CHLVA</name>
<dbReference type="Gene3D" id="3.30.40.10">
    <property type="entry name" value="Zinc/RING finger domain, C3HC4 (zinc finger)"/>
    <property type="match status" value="2"/>
</dbReference>
<dbReference type="PROSITE" id="PS50089">
    <property type="entry name" value="ZF_RING_2"/>
    <property type="match status" value="1"/>
</dbReference>
<dbReference type="eggNOG" id="KOG0804">
    <property type="taxonomic scope" value="Eukaryota"/>
</dbReference>
<dbReference type="Proteomes" id="UP000008141">
    <property type="component" value="Unassembled WGS sequence"/>
</dbReference>
<dbReference type="GeneID" id="17356161"/>
<feature type="transmembrane region" description="Helical" evidence="7">
    <location>
        <begin position="605"/>
        <end position="626"/>
    </location>
</feature>
<dbReference type="AlphaFoldDB" id="E1ZC71"/>
<dbReference type="FunCoup" id="E1ZC71">
    <property type="interactions" value="1737"/>
</dbReference>
<evidence type="ECO:0000256" key="4">
    <source>
        <dbReference type="PROSITE-ProRule" id="PRU00502"/>
    </source>
</evidence>
<keyword evidence="5" id="KW-0175">Coiled coil</keyword>
<dbReference type="SUPFAM" id="SSF57850">
    <property type="entry name" value="RING/U-box"/>
    <property type="match status" value="2"/>
</dbReference>
<dbReference type="Gene3D" id="3.30.70.330">
    <property type="match status" value="1"/>
</dbReference>
<dbReference type="Pfam" id="PF13639">
    <property type="entry name" value="zf-RING_2"/>
    <property type="match status" value="1"/>
</dbReference>
<dbReference type="KEGG" id="cvr:CHLNCDRAFT_144223"/>
<keyword evidence="11" id="KW-1185">Reference proteome</keyword>
<reference evidence="10 11" key="1">
    <citation type="journal article" date="2010" name="Plant Cell">
        <title>The Chlorella variabilis NC64A genome reveals adaptation to photosymbiosis, coevolution with viruses, and cryptic sex.</title>
        <authorList>
            <person name="Blanc G."/>
            <person name="Duncan G."/>
            <person name="Agarkova I."/>
            <person name="Borodovsky M."/>
            <person name="Gurnon J."/>
            <person name="Kuo A."/>
            <person name="Lindquist E."/>
            <person name="Lucas S."/>
            <person name="Pangilinan J."/>
            <person name="Polle J."/>
            <person name="Salamov A."/>
            <person name="Terry A."/>
            <person name="Yamada T."/>
            <person name="Dunigan D.D."/>
            <person name="Grigoriev I.V."/>
            <person name="Claverie J.M."/>
            <person name="Van Etten J.L."/>
        </authorList>
    </citation>
    <scope>NUCLEOTIDE SEQUENCE [LARGE SCALE GENOMIC DNA]</scope>
    <source>
        <strain evidence="10 11">NC64A</strain>
    </source>
</reference>
<gene>
    <name evidence="10" type="ORF">CHLNCDRAFT_144223</name>
</gene>
<dbReference type="InterPro" id="IPR047243">
    <property type="entry name" value="RING-H2_BRAP2"/>
</dbReference>
<evidence type="ECO:0000256" key="3">
    <source>
        <dbReference type="ARBA" id="ARBA00022833"/>
    </source>
</evidence>
<dbReference type="InterPro" id="IPR001607">
    <property type="entry name" value="Znf_UBP"/>
</dbReference>
<dbReference type="CDD" id="cd12437">
    <property type="entry name" value="RRM_BRAP2_like"/>
    <property type="match status" value="1"/>
</dbReference>
<dbReference type="SMART" id="SM00290">
    <property type="entry name" value="ZnF_UBP"/>
    <property type="match status" value="1"/>
</dbReference>
<dbReference type="InterPro" id="IPR001841">
    <property type="entry name" value="Znf_RING"/>
</dbReference>
<evidence type="ECO:0000259" key="8">
    <source>
        <dbReference type="PROSITE" id="PS50089"/>
    </source>
</evidence>
<keyword evidence="7" id="KW-0812">Transmembrane</keyword>
<dbReference type="GO" id="GO:0016567">
    <property type="term" value="P:protein ubiquitination"/>
    <property type="evidence" value="ECO:0007669"/>
    <property type="project" value="TreeGrafter"/>
</dbReference>
<evidence type="ECO:0000256" key="6">
    <source>
        <dbReference type="SAM" id="MobiDB-lite"/>
    </source>
</evidence>
<feature type="compositionally biased region" description="Low complexity" evidence="6">
    <location>
        <begin position="86"/>
        <end position="112"/>
    </location>
</feature>
<dbReference type="InterPro" id="IPR011422">
    <property type="entry name" value="BRAP2/ETP1_RRM"/>
</dbReference>
<dbReference type="PANTHER" id="PTHR24007:SF7">
    <property type="entry name" value="BRCA1-ASSOCIATED PROTEIN"/>
    <property type="match status" value="1"/>
</dbReference>
<keyword evidence="7" id="KW-0472">Membrane</keyword>
<dbReference type="Pfam" id="PF07576">
    <property type="entry name" value="BRAP2"/>
    <property type="match status" value="1"/>
</dbReference>
<evidence type="ECO:0000256" key="2">
    <source>
        <dbReference type="ARBA" id="ARBA00022771"/>
    </source>
</evidence>
<dbReference type="OMA" id="WADASCP"/>
<dbReference type="PANTHER" id="PTHR24007">
    <property type="entry name" value="BRCA1-ASSOCIATED PROTEIN"/>
    <property type="match status" value="1"/>
</dbReference>
<dbReference type="OrthoDB" id="273556at2759"/>
<keyword evidence="1" id="KW-0479">Metal-binding</keyword>
<dbReference type="EMBL" id="GL433841">
    <property type="protein sequence ID" value="EFN56760.1"/>
    <property type="molecule type" value="Genomic_DNA"/>
</dbReference>